<feature type="domain" description="N-acetyltransferase" evidence="3">
    <location>
        <begin position="1"/>
        <end position="160"/>
    </location>
</feature>
<sequence length="162" mass="17335">MIIRAAVETDAAQVAELWNGMIRDTLATFTTEEWSEAAMAARIAQRQGAFWLAEDAQGLAGVVTFGPFRPGPGYAMTVEHSVILRASAQGRGIADRLMDRAEAGAAALGHRVMVAAISGANPRAIAFHARRGFRQTGHMPQVGFKAGQWLDLILMQKSVSAS</sequence>
<dbReference type="Pfam" id="PF00583">
    <property type="entry name" value="Acetyltransf_1"/>
    <property type="match status" value="1"/>
</dbReference>
<evidence type="ECO:0000313" key="5">
    <source>
        <dbReference type="Proteomes" id="UP001596353"/>
    </source>
</evidence>
<evidence type="ECO:0000313" key="4">
    <source>
        <dbReference type="EMBL" id="MFC6759242.1"/>
    </source>
</evidence>
<dbReference type="PANTHER" id="PTHR43072">
    <property type="entry name" value="N-ACETYLTRANSFERASE"/>
    <property type="match status" value="1"/>
</dbReference>
<dbReference type="Proteomes" id="UP001596353">
    <property type="component" value="Unassembled WGS sequence"/>
</dbReference>
<dbReference type="InterPro" id="IPR000182">
    <property type="entry name" value="GNAT_dom"/>
</dbReference>
<dbReference type="PROSITE" id="PS51186">
    <property type="entry name" value="GNAT"/>
    <property type="match status" value="1"/>
</dbReference>
<evidence type="ECO:0000259" key="3">
    <source>
        <dbReference type="PROSITE" id="PS51186"/>
    </source>
</evidence>
<keyword evidence="2 4" id="KW-0012">Acyltransferase</keyword>
<comment type="caution">
    <text evidence="4">The sequence shown here is derived from an EMBL/GenBank/DDBJ whole genome shotgun (WGS) entry which is preliminary data.</text>
</comment>
<gene>
    <name evidence="4" type="ORF">ACFQFQ_06615</name>
</gene>
<evidence type="ECO:0000256" key="2">
    <source>
        <dbReference type="ARBA" id="ARBA00023315"/>
    </source>
</evidence>
<keyword evidence="5" id="KW-1185">Reference proteome</keyword>
<name>A0ABW2B0W6_9RHOB</name>
<protein>
    <submittedName>
        <fullName evidence="4">GNAT family N-acetyltransferase</fullName>
        <ecNumber evidence="4">2.3.-.-</ecNumber>
    </submittedName>
</protein>
<dbReference type="EC" id="2.3.-.-" evidence="4"/>
<evidence type="ECO:0000256" key="1">
    <source>
        <dbReference type="ARBA" id="ARBA00022679"/>
    </source>
</evidence>
<dbReference type="GO" id="GO:0016746">
    <property type="term" value="F:acyltransferase activity"/>
    <property type="evidence" value="ECO:0007669"/>
    <property type="project" value="UniProtKB-KW"/>
</dbReference>
<reference evidence="5" key="1">
    <citation type="journal article" date="2019" name="Int. J. Syst. Evol. Microbiol.">
        <title>The Global Catalogue of Microorganisms (GCM) 10K type strain sequencing project: providing services to taxonomists for standard genome sequencing and annotation.</title>
        <authorList>
            <consortium name="The Broad Institute Genomics Platform"/>
            <consortium name="The Broad Institute Genome Sequencing Center for Infectious Disease"/>
            <person name="Wu L."/>
            <person name="Ma J."/>
        </authorList>
    </citation>
    <scope>NUCLEOTIDE SEQUENCE [LARGE SCALE GENOMIC DNA]</scope>
    <source>
        <strain evidence="5">CCUG 66188</strain>
    </source>
</reference>
<dbReference type="PANTHER" id="PTHR43072:SF23">
    <property type="entry name" value="UPF0039 PROTEIN C11D3.02C"/>
    <property type="match status" value="1"/>
</dbReference>
<proteinExistence type="predicted"/>
<dbReference type="EMBL" id="JBHSWG010000001">
    <property type="protein sequence ID" value="MFC6759242.1"/>
    <property type="molecule type" value="Genomic_DNA"/>
</dbReference>
<accession>A0ABW2B0W6</accession>
<keyword evidence="1 4" id="KW-0808">Transferase</keyword>
<dbReference type="Gene3D" id="3.40.630.30">
    <property type="match status" value="1"/>
</dbReference>
<dbReference type="InterPro" id="IPR016181">
    <property type="entry name" value="Acyl_CoA_acyltransferase"/>
</dbReference>
<organism evidence="4 5">
    <name type="scientific">Sulfitobacter porphyrae</name>
    <dbReference type="NCBI Taxonomy" id="1246864"/>
    <lineage>
        <taxon>Bacteria</taxon>
        <taxon>Pseudomonadati</taxon>
        <taxon>Pseudomonadota</taxon>
        <taxon>Alphaproteobacteria</taxon>
        <taxon>Rhodobacterales</taxon>
        <taxon>Roseobacteraceae</taxon>
        <taxon>Sulfitobacter</taxon>
    </lineage>
</organism>
<dbReference type="CDD" id="cd04301">
    <property type="entry name" value="NAT_SF"/>
    <property type="match status" value="1"/>
</dbReference>
<dbReference type="SUPFAM" id="SSF55729">
    <property type="entry name" value="Acyl-CoA N-acyltransferases (Nat)"/>
    <property type="match status" value="1"/>
</dbReference>